<sequence length="12" mass="1248">MCSSLAIDHGTN</sequence>
<organism evidence="1">
    <name type="scientific">Arundo donax</name>
    <name type="common">Giant reed</name>
    <name type="synonym">Donax arundinaceus</name>
    <dbReference type="NCBI Taxonomy" id="35708"/>
    <lineage>
        <taxon>Eukaryota</taxon>
        <taxon>Viridiplantae</taxon>
        <taxon>Streptophyta</taxon>
        <taxon>Embryophyta</taxon>
        <taxon>Tracheophyta</taxon>
        <taxon>Spermatophyta</taxon>
        <taxon>Magnoliopsida</taxon>
        <taxon>Liliopsida</taxon>
        <taxon>Poales</taxon>
        <taxon>Poaceae</taxon>
        <taxon>PACMAD clade</taxon>
        <taxon>Arundinoideae</taxon>
        <taxon>Arundineae</taxon>
        <taxon>Arundo</taxon>
    </lineage>
</organism>
<name>A0A0A9HAU3_ARUDO</name>
<reference evidence="1" key="2">
    <citation type="journal article" date="2015" name="Data Brief">
        <title>Shoot transcriptome of the giant reed, Arundo donax.</title>
        <authorList>
            <person name="Barrero R.A."/>
            <person name="Guerrero F.D."/>
            <person name="Moolhuijzen P."/>
            <person name="Goolsby J.A."/>
            <person name="Tidwell J."/>
            <person name="Bellgard S.E."/>
            <person name="Bellgard M.I."/>
        </authorList>
    </citation>
    <scope>NUCLEOTIDE SEQUENCE</scope>
    <source>
        <tissue evidence="1">Shoot tissue taken approximately 20 cm above the soil surface</tissue>
    </source>
</reference>
<protein>
    <submittedName>
        <fullName evidence="1">Uncharacterized protein</fullName>
    </submittedName>
</protein>
<proteinExistence type="predicted"/>
<dbReference type="EMBL" id="GBRH01165935">
    <property type="protein sequence ID" value="JAE31961.1"/>
    <property type="molecule type" value="Transcribed_RNA"/>
</dbReference>
<accession>A0A0A9HAU3</accession>
<reference evidence="1" key="1">
    <citation type="submission" date="2014-09" db="EMBL/GenBank/DDBJ databases">
        <authorList>
            <person name="Magalhaes I.L.F."/>
            <person name="Oliveira U."/>
            <person name="Santos F.R."/>
            <person name="Vidigal T.H.D.A."/>
            <person name="Brescovit A.D."/>
            <person name="Santos A.J."/>
        </authorList>
    </citation>
    <scope>NUCLEOTIDE SEQUENCE</scope>
    <source>
        <tissue evidence="1">Shoot tissue taken approximately 20 cm above the soil surface</tissue>
    </source>
</reference>
<evidence type="ECO:0000313" key="1">
    <source>
        <dbReference type="EMBL" id="JAE31961.1"/>
    </source>
</evidence>